<evidence type="ECO:0000256" key="9">
    <source>
        <dbReference type="NCBIfam" id="TIGR00187"/>
    </source>
</evidence>
<dbReference type="NCBIfam" id="NF006767">
    <property type="entry name" value="PRK09289.1"/>
    <property type="match status" value="1"/>
</dbReference>
<evidence type="ECO:0000313" key="12">
    <source>
        <dbReference type="EMBL" id="SHK36485.1"/>
    </source>
</evidence>
<proteinExistence type="predicted"/>
<dbReference type="EC" id="2.5.1.9" evidence="4 9"/>
<evidence type="ECO:0000256" key="8">
    <source>
        <dbReference type="ARBA" id="ARBA00022737"/>
    </source>
</evidence>
<evidence type="ECO:0000256" key="1">
    <source>
        <dbReference type="ARBA" id="ARBA00000968"/>
    </source>
</evidence>
<sequence length="205" mass="22736">MFTGLVQEVGKVQDLRVSSSGGRLVVSSSFEDLKLGESVAVNGVCLTLVEGRDGLMTFDLSPETLSRSNLRLLKKGDLVNLERALRADDRLGGHILQGHVDCMGRITRLDKLGEHWTLEVELPDTLYVVEKGSIGIDGISLTVNYIRGNTVSINVIPHTYHNTNLKVRKVGDYVNVEFDVIGKYVINYLSKTKKSFEKLLEEFLG</sequence>
<dbReference type="EMBL" id="LT670846">
    <property type="protein sequence ID" value="SHK36485.1"/>
    <property type="molecule type" value="Genomic_DNA"/>
</dbReference>
<feature type="repeat" description="Lumazine-binding" evidence="10">
    <location>
        <begin position="1"/>
        <end position="94"/>
    </location>
</feature>
<dbReference type="Proteomes" id="UP000189810">
    <property type="component" value="Chromosome I"/>
</dbReference>
<dbReference type="InterPro" id="IPR017938">
    <property type="entry name" value="Riboflavin_synthase-like_b-brl"/>
</dbReference>
<dbReference type="InterPro" id="IPR023366">
    <property type="entry name" value="ATP_synth_asu-like_sf"/>
</dbReference>
<dbReference type="PANTHER" id="PTHR21098:SF12">
    <property type="entry name" value="RIBOFLAVIN SYNTHASE"/>
    <property type="match status" value="1"/>
</dbReference>
<dbReference type="SUPFAM" id="SSF63380">
    <property type="entry name" value="Riboflavin synthase domain-like"/>
    <property type="match status" value="2"/>
</dbReference>
<evidence type="ECO:0000256" key="3">
    <source>
        <dbReference type="ARBA" id="ARBA00004887"/>
    </source>
</evidence>
<keyword evidence="6" id="KW-0686">Riboflavin biosynthesis</keyword>
<dbReference type="PIRSF" id="PIRSF000498">
    <property type="entry name" value="Riboflavin_syn_A"/>
    <property type="match status" value="1"/>
</dbReference>
<dbReference type="AlphaFoldDB" id="A0A1M6RVI1"/>
<keyword evidence="13" id="KW-1185">Reference proteome</keyword>
<dbReference type="RefSeq" id="WP_079653922.1">
    <property type="nucleotide sequence ID" value="NZ_LT670846.1"/>
</dbReference>
<dbReference type="GO" id="GO:0009231">
    <property type="term" value="P:riboflavin biosynthetic process"/>
    <property type="evidence" value="ECO:0007669"/>
    <property type="project" value="UniProtKB-KW"/>
</dbReference>
<comment type="pathway">
    <text evidence="3">Cofactor biosynthesis; riboflavin biosynthesis; riboflavin from 2-hydroxy-3-oxobutyl phosphate and 5-amino-6-(D-ribitylamino)uracil: step 2/2.</text>
</comment>
<evidence type="ECO:0000313" key="13">
    <source>
        <dbReference type="Proteomes" id="UP000189810"/>
    </source>
</evidence>
<evidence type="ECO:0000256" key="2">
    <source>
        <dbReference type="ARBA" id="ARBA00002803"/>
    </source>
</evidence>
<dbReference type="PANTHER" id="PTHR21098">
    <property type="entry name" value="RIBOFLAVIN SYNTHASE ALPHA CHAIN"/>
    <property type="match status" value="1"/>
</dbReference>
<organism evidence="12 13">
    <name type="scientific">Thermocrinis minervae</name>
    <dbReference type="NCBI Taxonomy" id="381751"/>
    <lineage>
        <taxon>Bacteria</taxon>
        <taxon>Pseudomonadati</taxon>
        <taxon>Aquificota</taxon>
        <taxon>Aquificia</taxon>
        <taxon>Aquificales</taxon>
        <taxon>Aquificaceae</taxon>
        <taxon>Thermocrinis</taxon>
    </lineage>
</organism>
<gene>
    <name evidence="12" type="ORF">SAMN05444391_0781</name>
</gene>
<dbReference type="PROSITE" id="PS51177">
    <property type="entry name" value="LUMAZINE_BIND"/>
    <property type="match status" value="2"/>
</dbReference>
<evidence type="ECO:0000256" key="10">
    <source>
        <dbReference type="PROSITE-ProRule" id="PRU00524"/>
    </source>
</evidence>
<feature type="domain" description="Lumazine-binding" evidence="11">
    <location>
        <begin position="1"/>
        <end position="94"/>
    </location>
</feature>
<dbReference type="InterPro" id="IPR001783">
    <property type="entry name" value="Lumazine-bd"/>
</dbReference>
<dbReference type="Gene3D" id="2.40.30.20">
    <property type="match status" value="2"/>
</dbReference>
<dbReference type="Pfam" id="PF00677">
    <property type="entry name" value="Lum_binding"/>
    <property type="match status" value="2"/>
</dbReference>
<keyword evidence="7" id="KW-0808">Transferase</keyword>
<evidence type="ECO:0000256" key="6">
    <source>
        <dbReference type="ARBA" id="ARBA00022619"/>
    </source>
</evidence>
<dbReference type="CDD" id="cd00402">
    <property type="entry name" value="Riboflavin_synthase_like"/>
    <property type="match status" value="1"/>
</dbReference>
<dbReference type="GO" id="GO:0004746">
    <property type="term" value="F:riboflavin synthase activity"/>
    <property type="evidence" value="ECO:0007669"/>
    <property type="project" value="UniProtKB-UniRule"/>
</dbReference>
<evidence type="ECO:0000256" key="4">
    <source>
        <dbReference type="ARBA" id="ARBA00012827"/>
    </source>
</evidence>
<evidence type="ECO:0000256" key="7">
    <source>
        <dbReference type="ARBA" id="ARBA00022679"/>
    </source>
</evidence>
<dbReference type="STRING" id="381751.SAMN05444391_0781"/>
<evidence type="ECO:0000256" key="5">
    <source>
        <dbReference type="ARBA" id="ARBA00013950"/>
    </source>
</evidence>
<protein>
    <recommendedName>
        <fullName evidence="5 9">Riboflavin synthase</fullName>
        <ecNumber evidence="4 9">2.5.1.9</ecNumber>
    </recommendedName>
</protein>
<dbReference type="FunFam" id="2.40.30.20:FF:000003">
    <property type="entry name" value="Riboflavin synthase, alpha subunit"/>
    <property type="match status" value="1"/>
</dbReference>
<dbReference type="NCBIfam" id="TIGR00187">
    <property type="entry name" value="ribE"/>
    <property type="match status" value="1"/>
</dbReference>
<accession>A0A1M6RVI1</accession>
<evidence type="ECO:0000259" key="11">
    <source>
        <dbReference type="PROSITE" id="PS51177"/>
    </source>
</evidence>
<name>A0A1M6RVI1_9AQUI</name>
<keyword evidence="8" id="KW-0677">Repeat</keyword>
<reference evidence="12 13" key="1">
    <citation type="submission" date="2016-11" db="EMBL/GenBank/DDBJ databases">
        <authorList>
            <person name="Jaros S."/>
            <person name="Januszkiewicz K."/>
            <person name="Wedrychowicz H."/>
        </authorList>
    </citation>
    <scope>NUCLEOTIDE SEQUENCE [LARGE SCALE GENOMIC DNA]</scope>
    <source>
        <strain evidence="12 13">DSM 19557</strain>
    </source>
</reference>
<dbReference type="NCBIfam" id="NF009566">
    <property type="entry name" value="PRK13020.1"/>
    <property type="match status" value="1"/>
</dbReference>
<dbReference type="InterPro" id="IPR026017">
    <property type="entry name" value="Lumazine-bd_dom"/>
</dbReference>
<comment type="catalytic activity">
    <reaction evidence="1">
        <text>2 6,7-dimethyl-8-(1-D-ribityl)lumazine + H(+) = 5-amino-6-(D-ribitylamino)uracil + riboflavin</text>
        <dbReference type="Rhea" id="RHEA:20772"/>
        <dbReference type="ChEBI" id="CHEBI:15378"/>
        <dbReference type="ChEBI" id="CHEBI:15934"/>
        <dbReference type="ChEBI" id="CHEBI:57986"/>
        <dbReference type="ChEBI" id="CHEBI:58201"/>
        <dbReference type="EC" id="2.5.1.9"/>
    </reaction>
</comment>
<dbReference type="OrthoDB" id="9788537at2"/>
<comment type="function">
    <text evidence="2">Catalyzes the dismutation of two molecules of 6,7-dimethyl-8-ribityllumazine, resulting in the formation of riboflavin and 5-amino-6-(D-ribitylamino)uracil.</text>
</comment>
<feature type="repeat" description="Lumazine-binding" evidence="10">
    <location>
        <begin position="95"/>
        <end position="189"/>
    </location>
</feature>
<feature type="domain" description="Lumazine-binding" evidence="11">
    <location>
        <begin position="95"/>
        <end position="189"/>
    </location>
</feature>